<gene>
    <name evidence="1" type="ORF">CLV32_0576</name>
</gene>
<organism evidence="1 2">
    <name type="scientific">Pedobacter duraquae</name>
    <dbReference type="NCBI Taxonomy" id="425511"/>
    <lineage>
        <taxon>Bacteria</taxon>
        <taxon>Pseudomonadati</taxon>
        <taxon>Bacteroidota</taxon>
        <taxon>Sphingobacteriia</taxon>
        <taxon>Sphingobacteriales</taxon>
        <taxon>Sphingobacteriaceae</taxon>
        <taxon>Pedobacter</taxon>
    </lineage>
</organism>
<dbReference type="Proteomes" id="UP000295499">
    <property type="component" value="Unassembled WGS sequence"/>
</dbReference>
<protein>
    <submittedName>
        <fullName evidence="1">Uncharacterized protein</fullName>
    </submittedName>
</protein>
<proteinExistence type="predicted"/>
<keyword evidence="2" id="KW-1185">Reference proteome</keyword>
<accession>A0A4R6IQ22</accession>
<dbReference type="AlphaFoldDB" id="A0A4R6IQ22"/>
<name>A0A4R6IQ22_9SPHI</name>
<evidence type="ECO:0000313" key="1">
    <source>
        <dbReference type="EMBL" id="TDO24287.1"/>
    </source>
</evidence>
<comment type="caution">
    <text evidence="1">The sequence shown here is derived from an EMBL/GenBank/DDBJ whole genome shotgun (WGS) entry which is preliminary data.</text>
</comment>
<dbReference type="RefSeq" id="WP_133552147.1">
    <property type="nucleotide sequence ID" value="NZ_SNWM01000001.1"/>
</dbReference>
<dbReference type="EMBL" id="SNWM01000001">
    <property type="protein sequence ID" value="TDO24287.1"/>
    <property type="molecule type" value="Genomic_DNA"/>
</dbReference>
<reference evidence="1 2" key="1">
    <citation type="submission" date="2019-03" db="EMBL/GenBank/DDBJ databases">
        <title>Genomic Encyclopedia of Archaeal and Bacterial Type Strains, Phase II (KMG-II): from individual species to whole genera.</title>
        <authorList>
            <person name="Goeker M."/>
        </authorList>
    </citation>
    <scope>NUCLEOTIDE SEQUENCE [LARGE SCALE GENOMIC DNA]</scope>
    <source>
        <strain evidence="1 2">DSM 19034</strain>
    </source>
</reference>
<evidence type="ECO:0000313" key="2">
    <source>
        <dbReference type="Proteomes" id="UP000295499"/>
    </source>
</evidence>
<dbReference type="OrthoDB" id="770182at2"/>
<sequence>MQVAVYIFYELLIRLQELDPEIGEYSSYRKTSSGISLQTTAGHIEVPDDLISRQFNSPEFINSSELLSVLNTFKPHR</sequence>